<dbReference type="Gene3D" id="2.60.120.330">
    <property type="entry name" value="B-lactam Antibiotic, Isopenicillin N Synthase, Chain"/>
    <property type="match status" value="1"/>
</dbReference>
<dbReference type="InterPro" id="IPR027443">
    <property type="entry name" value="IPNS-like_sf"/>
</dbReference>
<dbReference type="Proteomes" id="UP001172101">
    <property type="component" value="Unassembled WGS sequence"/>
</dbReference>
<evidence type="ECO:0008006" key="4">
    <source>
        <dbReference type="Google" id="ProtNLM"/>
    </source>
</evidence>
<comment type="caution">
    <text evidence="2">The sequence shown here is derived from an EMBL/GenBank/DDBJ whole genome shotgun (WGS) entry which is preliminary data.</text>
</comment>
<organism evidence="2 3">
    <name type="scientific">Lasiosphaeria miniovina</name>
    <dbReference type="NCBI Taxonomy" id="1954250"/>
    <lineage>
        <taxon>Eukaryota</taxon>
        <taxon>Fungi</taxon>
        <taxon>Dikarya</taxon>
        <taxon>Ascomycota</taxon>
        <taxon>Pezizomycotina</taxon>
        <taxon>Sordariomycetes</taxon>
        <taxon>Sordariomycetidae</taxon>
        <taxon>Sordariales</taxon>
        <taxon>Lasiosphaeriaceae</taxon>
        <taxon>Lasiosphaeria</taxon>
    </lineage>
</organism>
<dbReference type="Pfam" id="PF07350">
    <property type="entry name" value="Gig2-like"/>
    <property type="match status" value="1"/>
</dbReference>
<protein>
    <recommendedName>
        <fullName evidence="4">DUF1479 domain protein</fullName>
    </recommendedName>
</protein>
<dbReference type="EMBL" id="JAUIRO010000001">
    <property type="protein sequence ID" value="KAK0734326.1"/>
    <property type="molecule type" value="Genomic_DNA"/>
</dbReference>
<dbReference type="RefSeq" id="XP_060303203.1">
    <property type="nucleotide sequence ID" value="XM_060443392.1"/>
</dbReference>
<feature type="compositionally biased region" description="Gly residues" evidence="1">
    <location>
        <begin position="721"/>
        <end position="734"/>
    </location>
</feature>
<proteinExistence type="predicted"/>
<feature type="region of interest" description="Disordered" evidence="1">
    <location>
        <begin position="714"/>
        <end position="734"/>
    </location>
</feature>
<dbReference type="PANTHER" id="PTHR30613:SF1">
    <property type="entry name" value="DUF1479 DOMAIN PROTEIN (AFU_ORTHOLOGUE AFUA_5G09280)"/>
    <property type="match status" value="1"/>
</dbReference>
<dbReference type="SUPFAM" id="SSF51197">
    <property type="entry name" value="Clavaminate synthase-like"/>
    <property type="match status" value="1"/>
</dbReference>
<feature type="region of interest" description="Disordered" evidence="1">
    <location>
        <begin position="213"/>
        <end position="254"/>
    </location>
</feature>
<evidence type="ECO:0000256" key="1">
    <source>
        <dbReference type="SAM" id="MobiDB-lite"/>
    </source>
</evidence>
<dbReference type="InterPro" id="IPR010856">
    <property type="entry name" value="Gig2-like"/>
</dbReference>
<accession>A0AA40BHH7</accession>
<dbReference type="AlphaFoldDB" id="A0AA40BHH7"/>
<evidence type="ECO:0000313" key="2">
    <source>
        <dbReference type="EMBL" id="KAK0734326.1"/>
    </source>
</evidence>
<reference evidence="2" key="1">
    <citation type="submission" date="2023-06" db="EMBL/GenBank/DDBJ databases">
        <title>Genome-scale phylogeny and comparative genomics of the fungal order Sordariales.</title>
        <authorList>
            <consortium name="Lawrence Berkeley National Laboratory"/>
            <person name="Hensen N."/>
            <person name="Bonometti L."/>
            <person name="Westerberg I."/>
            <person name="Brannstrom I.O."/>
            <person name="Guillou S."/>
            <person name="Cros-Aarteil S."/>
            <person name="Calhoun S."/>
            <person name="Haridas S."/>
            <person name="Kuo A."/>
            <person name="Mondo S."/>
            <person name="Pangilinan J."/>
            <person name="Riley R."/>
            <person name="LaButti K."/>
            <person name="Andreopoulos B."/>
            <person name="Lipzen A."/>
            <person name="Chen C."/>
            <person name="Yanf M."/>
            <person name="Daum C."/>
            <person name="Ng V."/>
            <person name="Clum A."/>
            <person name="Steindorff A."/>
            <person name="Ohm R."/>
            <person name="Martin F."/>
            <person name="Silar P."/>
            <person name="Natvig D."/>
            <person name="Lalanne C."/>
            <person name="Gautier V."/>
            <person name="Ament-velasquez S.L."/>
            <person name="Kruys A."/>
            <person name="Hutchinson M.I."/>
            <person name="Powell A.J."/>
            <person name="Barry K."/>
            <person name="Miller A.N."/>
            <person name="Grigoriev I.V."/>
            <person name="Debuchy R."/>
            <person name="Gladieux P."/>
            <person name="Thoren M.H."/>
            <person name="Johannesson H."/>
        </authorList>
    </citation>
    <scope>NUCLEOTIDE SEQUENCE</scope>
    <source>
        <strain evidence="2">SMH2392-1A</strain>
    </source>
</reference>
<keyword evidence="3" id="KW-1185">Reference proteome</keyword>
<gene>
    <name evidence="2" type="ORF">B0T26DRAFT_737038</name>
</gene>
<sequence>MGNTGVPSVDKISHGQFVDCLGRYASCIKAISASKGVKPGQKSLAELDQYRYGEALDTFALGKTGSAMGLDDVKVLVEWKLRHGKFRPTLMKLVSSNEPDATKKTIQKAFKHYQNKTDVAGALSILTQLKGIGPATASLLLAVHDAANVIFFADEAFYWLCCGGSKGPIKYNLKEYSSLNDKVQAVAKRLDVKAVDVERVAFVLMRQHAEAASANGRSGGGGPDSAVPASDAKKQPAKRKTPDDNSDSKTPIRRQIPEPLFGLLPCLSASAKERGEMRSFSYQDPFPLHHRFMALKEGLSSTNETALIQSWQQLLHDLSEEVDLISSKGSGIVPTIDFANIAKQEQAEGFLADLKERGVAIIRKVVPQDTAQRWRRDAIEYIGQNSRQAKAIVPPDDPSHPQRLCELYWSAAQTEARAHPNMLAAQKFAMGGAWTSRDPGAKVTTNFPITYADRMRIQRPGSVKGALAPTIGAHVDGGSVERWEHDGYGRAGTYREIFQGRWENYDPWESSTRISVTSDLYRGAGTCSIFRMFQGLLAMGDSSASNNNSSNNTTSPLPHKNASFRVCPMPRLATAYFLLRPLFSLSPSTGTWTLDRPQNSILHGAVPSCPQAINSSMHPHLQLDRSLVALPPLDPGDYVIWHPDLIHAIDGRGSDSHNNDWMNSATPTPPPCPSLHLYLPACPLTPINALYLSQQRRAFMRGHPGPDFGGCPAPELSLSSGGNGGDRSPGLLSGGGPDALRAMGLLPYDEEDADTDAERAVLAVANAILFPDLYDML</sequence>
<dbReference type="GeneID" id="85326662"/>
<name>A0AA40BHH7_9PEZI</name>
<dbReference type="PANTHER" id="PTHR30613">
    <property type="entry name" value="UNCHARACTERIZED PROTEIN YBIU-RELATED"/>
    <property type="match status" value="1"/>
</dbReference>
<evidence type="ECO:0000313" key="3">
    <source>
        <dbReference type="Proteomes" id="UP001172101"/>
    </source>
</evidence>